<dbReference type="OrthoDB" id="3220614at2759"/>
<proteinExistence type="predicted"/>
<dbReference type="RefSeq" id="XP_041194198.1">
    <property type="nucleotide sequence ID" value="XM_041329380.1"/>
</dbReference>
<feature type="non-terminal residue" evidence="1">
    <location>
        <position position="109"/>
    </location>
</feature>
<dbReference type="InterPro" id="IPR046521">
    <property type="entry name" value="DUF6698"/>
</dbReference>
<sequence>SEDASKLKPYIGCYVALDAENELLKPAIYSDNRKLHAKMGMNHPQLTAMLCPIRHLAAYHENPQKVQEQLQNGQVKMHAAVWPTFTYEGNLPGQDFDPLNMQDGLFKGY</sequence>
<evidence type="ECO:0000313" key="2">
    <source>
        <dbReference type="Proteomes" id="UP000807769"/>
    </source>
</evidence>
<reference evidence="1" key="1">
    <citation type="journal article" date="2020" name="New Phytol.">
        <title>Comparative genomics reveals dynamic genome evolution in host specialist ectomycorrhizal fungi.</title>
        <authorList>
            <person name="Lofgren L.A."/>
            <person name="Nguyen N.H."/>
            <person name="Vilgalys R."/>
            <person name="Ruytinx J."/>
            <person name="Liao H.L."/>
            <person name="Branco S."/>
            <person name="Kuo A."/>
            <person name="LaButti K."/>
            <person name="Lipzen A."/>
            <person name="Andreopoulos W."/>
            <person name="Pangilinan J."/>
            <person name="Riley R."/>
            <person name="Hundley H."/>
            <person name="Na H."/>
            <person name="Barry K."/>
            <person name="Grigoriev I.V."/>
            <person name="Stajich J.E."/>
            <person name="Kennedy P.G."/>
        </authorList>
    </citation>
    <scope>NUCLEOTIDE SEQUENCE</scope>
    <source>
        <strain evidence="1">MN1</strain>
    </source>
</reference>
<accession>A0A9P7JEM3</accession>
<feature type="non-terminal residue" evidence="1">
    <location>
        <position position="1"/>
    </location>
</feature>
<gene>
    <name evidence="1" type="ORF">BJ212DRAFT_1220924</name>
</gene>
<dbReference type="Proteomes" id="UP000807769">
    <property type="component" value="Unassembled WGS sequence"/>
</dbReference>
<keyword evidence="2" id="KW-1185">Reference proteome</keyword>
<protein>
    <submittedName>
        <fullName evidence="1">Uncharacterized protein</fullName>
    </submittedName>
</protein>
<evidence type="ECO:0000313" key="1">
    <source>
        <dbReference type="EMBL" id="KAG1818138.1"/>
    </source>
</evidence>
<dbReference type="GeneID" id="64623397"/>
<name>A0A9P7JEM3_9AGAM</name>
<dbReference type="Pfam" id="PF20414">
    <property type="entry name" value="DUF6698"/>
    <property type="match status" value="1"/>
</dbReference>
<dbReference type="EMBL" id="JABBWG010000012">
    <property type="protein sequence ID" value="KAG1818138.1"/>
    <property type="molecule type" value="Genomic_DNA"/>
</dbReference>
<comment type="caution">
    <text evidence="1">The sequence shown here is derived from an EMBL/GenBank/DDBJ whole genome shotgun (WGS) entry which is preliminary data.</text>
</comment>
<dbReference type="AlphaFoldDB" id="A0A9P7JEM3"/>
<organism evidence="1 2">
    <name type="scientific">Suillus subaureus</name>
    <dbReference type="NCBI Taxonomy" id="48587"/>
    <lineage>
        <taxon>Eukaryota</taxon>
        <taxon>Fungi</taxon>
        <taxon>Dikarya</taxon>
        <taxon>Basidiomycota</taxon>
        <taxon>Agaricomycotina</taxon>
        <taxon>Agaricomycetes</taxon>
        <taxon>Agaricomycetidae</taxon>
        <taxon>Boletales</taxon>
        <taxon>Suillineae</taxon>
        <taxon>Suillaceae</taxon>
        <taxon>Suillus</taxon>
    </lineage>
</organism>